<protein>
    <submittedName>
        <fullName evidence="1">Uncharacterized protein</fullName>
    </submittedName>
</protein>
<accession>A0ABR2FA11</accession>
<evidence type="ECO:0000313" key="1">
    <source>
        <dbReference type="EMBL" id="KAK8575170.1"/>
    </source>
</evidence>
<name>A0ABR2FA11_9ROSI</name>
<organism evidence="1 2">
    <name type="scientific">Hibiscus sabdariffa</name>
    <name type="common">roselle</name>
    <dbReference type="NCBI Taxonomy" id="183260"/>
    <lineage>
        <taxon>Eukaryota</taxon>
        <taxon>Viridiplantae</taxon>
        <taxon>Streptophyta</taxon>
        <taxon>Embryophyta</taxon>
        <taxon>Tracheophyta</taxon>
        <taxon>Spermatophyta</taxon>
        <taxon>Magnoliopsida</taxon>
        <taxon>eudicotyledons</taxon>
        <taxon>Gunneridae</taxon>
        <taxon>Pentapetalae</taxon>
        <taxon>rosids</taxon>
        <taxon>malvids</taxon>
        <taxon>Malvales</taxon>
        <taxon>Malvaceae</taxon>
        <taxon>Malvoideae</taxon>
        <taxon>Hibiscus</taxon>
    </lineage>
</organism>
<proteinExistence type="predicted"/>
<evidence type="ECO:0000313" key="2">
    <source>
        <dbReference type="Proteomes" id="UP001472677"/>
    </source>
</evidence>
<sequence length="125" mass="14508">MDLPQEQETKCLQREYSPVNICSIDSGEPQHVHEELMARPHWWRSKSRVSFTDREMGTQVPSAKVPPIIECRASIAEEMVSEWCREERKEEESIPVTCGGHEVLKQWVAYRSRRVQDVVAKGDEL</sequence>
<reference evidence="1 2" key="1">
    <citation type="journal article" date="2024" name="G3 (Bethesda)">
        <title>Genome assembly of Hibiscus sabdariffa L. provides insights into metabolisms of medicinal natural products.</title>
        <authorList>
            <person name="Kim T."/>
        </authorList>
    </citation>
    <scope>NUCLEOTIDE SEQUENCE [LARGE SCALE GENOMIC DNA]</scope>
    <source>
        <strain evidence="1">TK-2024</strain>
        <tissue evidence="1">Old leaves</tissue>
    </source>
</reference>
<comment type="caution">
    <text evidence="1">The sequence shown here is derived from an EMBL/GenBank/DDBJ whole genome shotgun (WGS) entry which is preliminary data.</text>
</comment>
<dbReference type="EMBL" id="JBBPBM010000007">
    <property type="protein sequence ID" value="KAK8575170.1"/>
    <property type="molecule type" value="Genomic_DNA"/>
</dbReference>
<dbReference type="Proteomes" id="UP001472677">
    <property type="component" value="Unassembled WGS sequence"/>
</dbReference>
<keyword evidence="2" id="KW-1185">Reference proteome</keyword>
<gene>
    <name evidence="1" type="ORF">V6N12_062846</name>
</gene>